<protein>
    <submittedName>
        <fullName evidence="4">Dehydrogenase reductase sdr family member 12</fullName>
    </submittedName>
</protein>
<dbReference type="InterPro" id="IPR002347">
    <property type="entry name" value="SDR_fam"/>
</dbReference>
<dbReference type="InterPro" id="IPR041661">
    <property type="entry name" value="ZN622/Rei1/Reh1_Znf-C2H2"/>
</dbReference>
<organism evidence="4 5">
    <name type="scientific">Fusarium mundagurra</name>
    <dbReference type="NCBI Taxonomy" id="1567541"/>
    <lineage>
        <taxon>Eukaryota</taxon>
        <taxon>Fungi</taxon>
        <taxon>Dikarya</taxon>
        <taxon>Ascomycota</taxon>
        <taxon>Pezizomycotina</taxon>
        <taxon>Sordariomycetes</taxon>
        <taxon>Hypocreomycetidae</taxon>
        <taxon>Hypocreales</taxon>
        <taxon>Nectriaceae</taxon>
        <taxon>Fusarium</taxon>
        <taxon>Fusarium fujikuroi species complex</taxon>
    </lineage>
</organism>
<dbReference type="OrthoDB" id="2898509at2759"/>
<feature type="domain" description="ZN622/Rei1/Reh1 zinc finger C2H2-type" evidence="3">
    <location>
        <begin position="393"/>
        <end position="488"/>
    </location>
</feature>
<dbReference type="Pfam" id="PF00106">
    <property type="entry name" value="adh_short"/>
    <property type="match status" value="1"/>
</dbReference>
<dbReference type="EMBL" id="JAAOAN010000179">
    <property type="protein sequence ID" value="KAF5717814.1"/>
    <property type="molecule type" value="Genomic_DNA"/>
</dbReference>
<comment type="caution">
    <text evidence="4">The sequence shown here is derived from an EMBL/GenBank/DDBJ whole genome shotgun (WGS) entry which is preliminary data.</text>
</comment>
<dbReference type="Gene3D" id="3.40.50.720">
    <property type="entry name" value="NAD(P)-binding Rossmann-like Domain"/>
    <property type="match status" value="1"/>
</dbReference>
<dbReference type="PANTHER" id="PTHR47534">
    <property type="entry name" value="YALI0E05731P"/>
    <property type="match status" value="1"/>
</dbReference>
<evidence type="ECO:0000313" key="5">
    <source>
        <dbReference type="Proteomes" id="UP000544331"/>
    </source>
</evidence>
<keyword evidence="1" id="KW-0560">Oxidoreductase</keyword>
<evidence type="ECO:0000259" key="3">
    <source>
        <dbReference type="Pfam" id="PF12756"/>
    </source>
</evidence>
<sequence length="666" mass="73421">MVAINTVKKSNQSALPQSLPKNLTAVFLGATSGIGRSTIKQLAIATDNKSPTIYIVGRSTSAATPLIAELRQSNPSATIEFIERDVSLVKEADAAMKEIAKRETKVDILFMSVGFMSFEGRKETKEKLEPSLTTRFYSRVRAIQVLLPLLNNSRNPHVTNILAGGQEGPLIEDDLDLSKPGNFGFASAAQQAATMLTLTLERFAKENPKISFVHAFPGLTATPLLSRGSSGIIGFLLQWIVTPLGGLFFASPDDVGARALFYATNARYTVEESEDAATPIPEGLSKAARSAGGVFLVDNKSEAADNEKVLVGLREKMGDKNTRKAHASESIQSAFIFDTRLLNLMLGATTTTTATTTTSSMTQLFSEETSPLTLYIMSINDAASAPQSFTPGQCLFCPSGYPTLAESIIHMQTSHGLFVPYKQHLLVDLETLFRYLHLVIFEYRECIHCGTSRTTVQAVQEHMMGKGHCKFDVSEGAEFADFYDFSHQSLDTEDDISSENDEEELEGAETKPDLKPLQVDCDSIRLPSGRLISKKSSAQVEPPVSLVCERKRASRSQLAYSPVEVEEENPIHVENAPVTSDTRLLSRRERRQKATVTYQLANMSAGDRSALIHLSASEQRSLIATQHRFTEKVQKEESRRQRRIDRKGNKNLYAYWHTETPVYQCG</sequence>
<proteinExistence type="predicted"/>
<dbReference type="SUPFAM" id="SSF51735">
    <property type="entry name" value="NAD(P)-binding Rossmann-fold domains"/>
    <property type="match status" value="1"/>
</dbReference>
<dbReference type="GO" id="GO:0016491">
    <property type="term" value="F:oxidoreductase activity"/>
    <property type="evidence" value="ECO:0007669"/>
    <property type="project" value="UniProtKB-KW"/>
</dbReference>
<dbReference type="PANTHER" id="PTHR47534:SF3">
    <property type="entry name" value="ALCOHOL DEHYDROGENASE-LIKE C-TERMINAL DOMAIN-CONTAINING PROTEIN"/>
    <property type="match status" value="1"/>
</dbReference>
<accession>A0A8H5YT66</accession>
<evidence type="ECO:0000256" key="2">
    <source>
        <dbReference type="SAM" id="MobiDB-lite"/>
    </source>
</evidence>
<dbReference type="Pfam" id="PF12756">
    <property type="entry name" value="zf-C2H2_2"/>
    <property type="match status" value="1"/>
</dbReference>
<dbReference type="Proteomes" id="UP000544331">
    <property type="component" value="Unassembled WGS sequence"/>
</dbReference>
<reference evidence="4 5" key="1">
    <citation type="submission" date="2020-05" db="EMBL/GenBank/DDBJ databases">
        <title>Identification and distribution of gene clusters putatively required for synthesis of sphingolipid metabolism inhibitors in phylogenetically diverse species of the filamentous fungus Fusarium.</title>
        <authorList>
            <person name="Kim H.-S."/>
            <person name="Busman M."/>
            <person name="Brown D.W."/>
            <person name="Divon H."/>
            <person name="Uhlig S."/>
            <person name="Proctor R.H."/>
        </authorList>
    </citation>
    <scope>NUCLEOTIDE SEQUENCE [LARGE SCALE GENOMIC DNA]</scope>
    <source>
        <strain evidence="4 5">NRRL 66235</strain>
    </source>
</reference>
<dbReference type="InterPro" id="IPR036291">
    <property type="entry name" value="NAD(P)-bd_dom_sf"/>
</dbReference>
<dbReference type="InterPro" id="IPR052228">
    <property type="entry name" value="Sec_Metab_Biosynth_Oxidored"/>
</dbReference>
<evidence type="ECO:0000256" key="1">
    <source>
        <dbReference type="ARBA" id="ARBA00023002"/>
    </source>
</evidence>
<gene>
    <name evidence="4" type="ORF">FMUND_5545</name>
</gene>
<evidence type="ECO:0000313" key="4">
    <source>
        <dbReference type="EMBL" id="KAF5717814.1"/>
    </source>
</evidence>
<keyword evidence="5" id="KW-1185">Reference proteome</keyword>
<name>A0A8H5YT66_9HYPO</name>
<feature type="region of interest" description="Disordered" evidence="2">
    <location>
        <begin position="491"/>
        <end position="512"/>
    </location>
</feature>
<dbReference type="AlphaFoldDB" id="A0A8H5YT66"/>
<feature type="compositionally biased region" description="Acidic residues" evidence="2">
    <location>
        <begin position="491"/>
        <end position="507"/>
    </location>
</feature>